<evidence type="ECO:0000313" key="2">
    <source>
        <dbReference type="EMBL" id="GAA4399268.1"/>
    </source>
</evidence>
<dbReference type="InterPro" id="IPR028973">
    <property type="entry name" value="PhnB-like"/>
</dbReference>
<gene>
    <name evidence="2" type="ORF">GCM10023168_06330</name>
</gene>
<proteinExistence type="predicted"/>
<dbReference type="PANTHER" id="PTHR33990:SF1">
    <property type="entry name" value="PROTEIN YJDN"/>
    <property type="match status" value="1"/>
</dbReference>
<keyword evidence="3" id="KW-1185">Reference proteome</keyword>
<protein>
    <submittedName>
        <fullName evidence="2">VOC family protein</fullName>
    </submittedName>
</protein>
<reference evidence="3" key="1">
    <citation type="journal article" date="2019" name="Int. J. Syst. Evol. Microbiol.">
        <title>The Global Catalogue of Microorganisms (GCM) 10K type strain sequencing project: providing services to taxonomists for standard genome sequencing and annotation.</title>
        <authorList>
            <consortium name="The Broad Institute Genomics Platform"/>
            <consortium name="The Broad Institute Genome Sequencing Center for Infectious Disease"/>
            <person name="Wu L."/>
            <person name="Ma J."/>
        </authorList>
    </citation>
    <scope>NUCLEOTIDE SEQUENCE [LARGE SCALE GENOMIC DNA]</scope>
    <source>
        <strain evidence="3">JCM 17809</strain>
    </source>
</reference>
<dbReference type="Proteomes" id="UP001500945">
    <property type="component" value="Unassembled WGS sequence"/>
</dbReference>
<feature type="domain" description="PhnB-like" evidence="1">
    <location>
        <begin position="6"/>
        <end position="130"/>
    </location>
</feature>
<accession>A0ABP8K1C1</accession>
<organism evidence="2 3">
    <name type="scientific">Fodinibacter luteus</name>
    <dbReference type="NCBI Taxonomy" id="552064"/>
    <lineage>
        <taxon>Bacteria</taxon>
        <taxon>Bacillati</taxon>
        <taxon>Actinomycetota</taxon>
        <taxon>Actinomycetes</taxon>
        <taxon>Micrococcales</taxon>
        <taxon>Intrasporangiaceae</taxon>
        <taxon>Fodinibacter (ex Wang et al. 2009)</taxon>
    </lineage>
</organism>
<dbReference type="InterPro" id="IPR029068">
    <property type="entry name" value="Glyas_Bleomycin-R_OHBP_Dase"/>
</dbReference>
<dbReference type="SUPFAM" id="SSF54593">
    <property type="entry name" value="Glyoxalase/Bleomycin resistance protein/Dihydroxybiphenyl dioxygenase"/>
    <property type="match status" value="1"/>
</dbReference>
<name>A0ABP8K1C1_9MICO</name>
<comment type="caution">
    <text evidence="2">The sequence shown here is derived from an EMBL/GenBank/DDBJ whole genome shotgun (WGS) entry which is preliminary data.</text>
</comment>
<dbReference type="Pfam" id="PF06983">
    <property type="entry name" value="3-dmu-9_3-mt"/>
    <property type="match status" value="1"/>
</dbReference>
<dbReference type="Gene3D" id="3.10.180.10">
    <property type="entry name" value="2,3-Dihydroxybiphenyl 1,2-Dioxygenase, domain 1"/>
    <property type="match status" value="1"/>
</dbReference>
<dbReference type="EMBL" id="BAABGM010000003">
    <property type="protein sequence ID" value="GAA4399268.1"/>
    <property type="molecule type" value="Genomic_DNA"/>
</dbReference>
<evidence type="ECO:0000313" key="3">
    <source>
        <dbReference type="Proteomes" id="UP001500945"/>
    </source>
</evidence>
<sequence>MAVTLNPYLNFPGTAREAMTFYQSVLGGELTMNTFGEYGAEGAEADGIMHAQLETPDGLVLMASDLPPGQEGSHEPGTSITVSLSGDDARLRDYWSALSEGGEVQMPFEKQMWGDEFGALTDRFGIPWMVNLRGVQESGAG</sequence>
<evidence type="ECO:0000259" key="1">
    <source>
        <dbReference type="Pfam" id="PF06983"/>
    </source>
</evidence>
<dbReference type="CDD" id="cd06588">
    <property type="entry name" value="PhnB_like"/>
    <property type="match status" value="1"/>
</dbReference>
<dbReference type="RefSeq" id="WP_345202177.1">
    <property type="nucleotide sequence ID" value="NZ_BAABGM010000003.1"/>
</dbReference>
<dbReference type="PANTHER" id="PTHR33990">
    <property type="entry name" value="PROTEIN YJDN-RELATED"/>
    <property type="match status" value="1"/>
</dbReference>